<organism evidence="5 6">
    <name type="scientific">Sulfitobacter marinus</name>
    <dbReference type="NCBI Taxonomy" id="394264"/>
    <lineage>
        <taxon>Bacteria</taxon>
        <taxon>Pseudomonadati</taxon>
        <taxon>Pseudomonadota</taxon>
        <taxon>Alphaproteobacteria</taxon>
        <taxon>Rhodobacterales</taxon>
        <taxon>Roseobacteraceae</taxon>
        <taxon>Sulfitobacter</taxon>
    </lineage>
</organism>
<dbReference type="STRING" id="394264.SAMN04488040_2978"/>
<evidence type="ECO:0000313" key="6">
    <source>
        <dbReference type="Proteomes" id="UP000199239"/>
    </source>
</evidence>
<dbReference type="PROSITE" id="PS50404">
    <property type="entry name" value="GST_NTER"/>
    <property type="match status" value="1"/>
</dbReference>
<dbReference type="GO" id="GO:0004364">
    <property type="term" value="F:glutathione transferase activity"/>
    <property type="evidence" value="ECO:0007669"/>
    <property type="project" value="UniProtKB-EC"/>
</dbReference>
<gene>
    <name evidence="5" type="ORF">SAMN04488040_2978</name>
</gene>
<dbReference type="PANTHER" id="PTHR43900">
    <property type="entry name" value="GLUTATHIONE S-TRANSFERASE RHO"/>
    <property type="match status" value="1"/>
</dbReference>
<dbReference type="PROSITE" id="PS50405">
    <property type="entry name" value="GST_CTER"/>
    <property type="match status" value="1"/>
</dbReference>
<dbReference type="GO" id="GO:0043295">
    <property type="term" value="F:glutathione binding"/>
    <property type="evidence" value="ECO:0007669"/>
    <property type="project" value="TreeGrafter"/>
</dbReference>
<dbReference type="EC" id="2.5.1.18" evidence="1"/>
<evidence type="ECO:0000259" key="4">
    <source>
        <dbReference type="PROSITE" id="PS50405"/>
    </source>
</evidence>
<dbReference type="Gene3D" id="1.20.1050.10">
    <property type="match status" value="1"/>
</dbReference>
<evidence type="ECO:0000256" key="1">
    <source>
        <dbReference type="ARBA" id="ARBA00012452"/>
    </source>
</evidence>
<keyword evidence="6" id="KW-1185">Reference proteome</keyword>
<dbReference type="AlphaFoldDB" id="A0A1I6V038"/>
<accession>A0A1I6V038</accession>
<dbReference type="SUPFAM" id="SSF52833">
    <property type="entry name" value="Thioredoxin-like"/>
    <property type="match status" value="1"/>
</dbReference>
<dbReference type="Gene3D" id="3.40.30.10">
    <property type="entry name" value="Glutaredoxin"/>
    <property type="match status" value="1"/>
</dbReference>
<dbReference type="SFLD" id="SFLDG00358">
    <property type="entry name" value="Main_(cytGST)"/>
    <property type="match status" value="1"/>
</dbReference>
<protein>
    <recommendedName>
        <fullName evidence="1">glutathione transferase</fullName>
        <ecNumber evidence="1">2.5.1.18</ecNumber>
    </recommendedName>
</protein>
<name>A0A1I6V038_9RHOB</name>
<dbReference type="SUPFAM" id="SSF47616">
    <property type="entry name" value="GST C-terminal domain-like"/>
    <property type="match status" value="1"/>
</dbReference>
<feature type="domain" description="GST N-terminal" evidence="3">
    <location>
        <begin position="3"/>
        <end position="83"/>
    </location>
</feature>
<dbReference type="OrthoDB" id="9797500at2"/>
<dbReference type="InterPro" id="IPR004045">
    <property type="entry name" value="Glutathione_S-Trfase_N"/>
</dbReference>
<sequence length="214" mass="23373">MAEGLTLIGYRYSVYTRIVRVALIEMGLEATYHELNPFSSAPNPKLLEYTPFGRVPVLQHDGFTLTETSAILRYLDAVGPGLSLVPTVPHQMARMAQVIAITDFYGYVPLVRQVFANAVFAPMMEEPADPIAVSDGLKAALPVLQSLDMIAAEGHQLNGIDISLADLHLAPMISYFAMARQGAAMLDGFPALQRWWQGVADRPSLLQTDPFTGP</sequence>
<proteinExistence type="predicted"/>
<evidence type="ECO:0000259" key="3">
    <source>
        <dbReference type="PROSITE" id="PS50404"/>
    </source>
</evidence>
<evidence type="ECO:0000313" key="5">
    <source>
        <dbReference type="EMBL" id="SFT06986.1"/>
    </source>
</evidence>
<feature type="domain" description="GST C-terminal" evidence="4">
    <location>
        <begin position="91"/>
        <end position="214"/>
    </location>
</feature>
<dbReference type="InterPro" id="IPR010987">
    <property type="entry name" value="Glutathione-S-Trfase_C-like"/>
</dbReference>
<dbReference type="PANTHER" id="PTHR43900:SF3">
    <property type="entry name" value="GLUTATHIONE S-TRANSFERASE RHO"/>
    <property type="match status" value="1"/>
</dbReference>
<dbReference type="InterPro" id="IPR040079">
    <property type="entry name" value="Glutathione_S-Trfase"/>
</dbReference>
<dbReference type="Pfam" id="PF13417">
    <property type="entry name" value="GST_N_3"/>
    <property type="match status" value="1"/>
</dbReference>
<dbReference type="Proteomes" id="UP000199239">
    <property type="component" value="Unassembled WGS sequence"/>
</dbReference>
<dbReference type="InterPro" id="IPR004046">
    <property type="entry name" value="GST_C"/>
</dbReference>
<dbReference type="RefSeq" id="WP_093917173.1">
    <property type="nucleotide sequence ID" value="NZ_FPAJ01000005.1"/>
</dbReference>
<dbReference type="Pfam" id="PF00043">
    <property type="entry name" value="GST_C"/>
    <property type="match status" value="1"/>
</dbReference>
<dbReference type="SFLD" id="SFLDS00019">
    <property type="entry name" value="Glutathione_Transferase_(cytos"/>
    <property type="match status" value="1"/>
</dbReference>
<evidence type="ECO:0000256" key="2">
    <source>
        <dbReference type="ARBA" id="ARBA00022679"/>
    </source>
</evidence>
<dbReference type="EMBL" id="FPAJ01000005">
    <property type="protein sequence ID" value="SFT06986.1"/>
    <property type="molecule type" value="Genomic_DNA"/>
</dbReference>
<dbReference type="InterPro" id="IPR036249">
    <property type="entry name" value="Thioredoxin-like_sf"/>
</dbReference>
<keyword evidence="2 5" id="KW-0808">Transferase</keyword>
<dbReference type="GO" id="GO:0005737">
    <property type="term" value="C:cytoplasm"/>
    <property type="evidence" value="ECO:0007669"/>
    <property type="project" value="TreeGrafter"/>
</dbReference>
<reference evidence="6" key="1">
    <citation type="submission" date="2016-10" db="EMBL/GenBank/DDBJ databases">
        <authorList>
            <person name="Varghese N."/>
            <person name="Submissions S."/>
        </authorList>
    </citation>
    <scope>NUCLEOTIDE SEQUENCE [LARGE SCALE GENOMIC DNA]</scope>
    <source>
        <strain evidence="6">DSM 23422</strain>
    </source>
</reference>
<dbReference type="InterPro" id="IPR036282">
    <property type="entry name" value="Glutathione-S-Trfase_C_sf"/>
</dbReference>
<dbReference type="CDD" id="cd00570">
    <property type="entry name" value="GST_N_family"/>
    <property type="match status" value="1"/>
</dbReference>